<evidence type="ECO:0000313" key="2">
    <source>
        <dbReference type="EMBL" id="XBS21984.1"/>
    </source>
</evidence>
<proteinExistence type="predicted"/>
<gene>
    <name evidence="2" type="ORF">Q9L42_007625</name>
</gene>
<feature type="domain" description="Transposase IS4-like" evidence="1">
    <location>
        <begin position="132"/>
        <end position="361"/>
    </location>
</feature>
<dbReference type="NCBIfam" id="NF033592">
    <property type="entry name" value="transpos_IS4_1"/>
    <property type="match status" value="1"/>
</dbReference>
<dbReference type="Pfam" id="PF01609">
    <property type="entry name" value="DDE_Tnp_1"/>
    <property type="match status" value="1"/>
</dbReference>
<dbReference type="Proteomes" id="UP001225378">
    <property type="component" value="Chromosome"/>
</dbReference>
<dbReference type="InterPro" id="IPR002559">
    <property type="entry name" value="Transposase_11"/>
</dbReference>
<keyword evidence="3" id="KW-1185">Reference proteome</keyword>
<dbReference type="GO" id="GO:0003677">
    <property type="term" value="F:DNA binding"/>
    <property type="evidence" value="ECO:0007669"/>
    <property type="project" value="InterPro"/>
</dbReference>
<accession>A0AAU7NYC9</accession>
<protein>
    <submittedName>
        <fullName evidence="2">IS4 family transposase</fullName>
    </submittedName>
</protein>
<evidence type="ECO:0000259" key="1">
    <source>
        <dbReference type="Pfam" id="PF01609"/>
    </source>
</evidence>
<organism evidence="2 3">
    <name type="scientific">Methylomarinum roseum</name>
    <dbReference type="NCBI Taxonomy" id="3067653"/>
    <lineage>
        <taxon>Bacteria</taxon>
        <taxon>Pseudomonadati</taxon>
        <taxon>Pseudomonadota</taxon>
        <taxon>Gammaproteobacteria</taxon>
        <taxon>Methylococcales</taxon>
        <taxon>Methylococcaceae</taxon>
        <taxon>Methylomarinum</taxon>
    </lineage>
</organism>
<sequence>MFYSTRKRLDQQIRHFKQTFIQRHDLPFDDLLKNQEITHFIEQSGFLRDRVFTPLVTLKAFISQVLSEDQSCKLTVSRLLTERLKRGLKPNTVNTGPYCKARRRLPLAPIIGMAKGIGKRLHQSSAHAWKWKGHNVMLADGTTVLMPDTVHNQNEFPQQRNQKPGLGFPIARIVGLISLGTGAMTDYALGPYQGKGTGETSLFSQLLDSLTGGDLLLADRYYATYAIVALMQYMSADVLFKNHANRHADFRLGKKLGAKDHLIKWKKPLRKPVWMSKEAYADLPEVLLIRELRVDGVVYMTSLTDARKYRKKEIAELYRKRWQIELDIRSIKTHMRMEMLRCKTPENVRKEIAVHFLAYNLIRAALARSAKLCGKVPRQLSFKTAVQLINSASLDFFCCSPKRRKEVSISLLKSMAETLVGRQKRENQPRAIKRRPKPYSLLMEPRTLACRRLNA</sequence>
<dbReference type="GO" id="GO:0004803">
    <property type="term" value="F:transposase activity"/>
    <property type="evidence" value="ECO:0007669"/>
    <property type="project" value="InterPro"/>
</dbReference>
<name>A0AAU7NYC9_9GAMM</name>
<dbReference type="PANTHER" id="PTHR37529:SF1">
    <property type="entry name" value="TRANSPOSASE INSG FOR INSERTION SEQUENCE ELEMENT IS4-RELATED"/>
    <property type="match status" value="1"/>
</dbReference>
<dbReference type="KEGG" id="mech:Q9L42_007625"/>
<dbReference type="AlphaFoldDB" id="A0AAU7NYC9"/>
<dbReference type="PANTHER" id="PTHR37529">
    <property type="entry name" value="TRANSPOSASE INSG FOR INSERTION SEQUENCE ELEMENT IS4-RELATED"/>
    <property type="match status" value="1"/>
</dbReference>
<dbReference type="InterPro" id="IPR012337">
    <property type="entry name" value="RNaseH-like_sf"/>
</dbReference>
<dbReference type="GO" id="GO:0006313">
    <property type="term" value="P:DNA transposition"/>
    <property type="evidence" value="ECO:0007669"/>
    <property type="project" value="InterPro"/>
</dbReference>
<dbReference type="EMBL" id="CP157743">
    <property type="protein sequence ID" value="XBS21984.1"/>
    <property type="molecule type" value="Genomic_DNA"/>
</dbReference>
<dbReference type="SUPFAM" id="SSF53098">
    <property type="entry name" value="Ribonuclease H-like"/>
    <property type="match status" value="1"/>
</dbReference>
<reference evidence="2 3" key="1">
    <citation type="journal article" date="2024" name="Microbiology">
        <title>Methylomarinum rosea sp. nov., a novel halophilic methanotrophic bacterium from the hypersaline Lake Elton.</title>
        <authorList>
            <person name="Suleimanov R.Z."/>
            <person name="Oshkin I.Y."/>
            <person name="Danilova O.V."/>
            <person name="Suzina N.E."/>
            <person name="Dedysh S.N."/>
        </authorList>
    </citation>
    <scope>NUCLEOTIDE SEQUENCE [LARGE SCALE GENOMIC DNA]</scope>
    <source>
        <strain evidence="2 3">Ch1-1</strain>
    </source>
</reference>
<dbReference type="RefSeq" id="WP_305909040.1">
    <property type="nucleotide sequence ID" value="NZ_CP157743.1"/>
</dbReference>
<dbReference type="InterPro" id="IPR047952">
    <property type="entry name" value="Transpos_IS4"/>
</dbReference>
<evidence type="ECO:0000313" key="3">
    <source>
        <dbReference type="Proteomes" id="UP001225378"/>
    </source>
</evidence>